<evidence type="ECO:0000259" key="4">
    <source>
        <dbReference type="Pfam" id="PF01466"/>
    </source>
</evidence>
<evidence type="ECO:0000313" key="6">
    <source>
        <dbReference type="EMBL" id="CAD5221828.1"/>
    </source>
</evidence>
<dbReference type="SUPFAM" id="SSF54695">
    <property type="entry name" value="POZ domain"/>
    <property type="match status" value="1"/>
</dbReference>
<comment type="similarity">
    <text evidence="1">Belongs to the SKP1 family.</text>
</comment>
<evidence type="ECO:0008006" key="8">
    <source>
        <dbReference type="Google" id="ProtNLM"/>
    </source>
</evidence>
<dbReference type="Proteomes" id="UP000783686">
    <property type="component" value="Unassembled WGS sequence"/>
</dbReference>
<dbReference type="SUPFAM" id="SSF81382">
    <property type="entry name" value="Skp1 dimerisation domain-like"/>
    <property type="match status" value="1"/>
</dbReference>
<dbReference type="OrthoDB" id="5786141at2759"/>
<evidence type="ECO:0000256" key="1">
    <source>
        <dbReference type="ARBA" id="ARBA00009993"/>
    </source>
</evidence>
<feature type="compositionally biased region" description="Basic and acidic residues" evidence="3">
    <location>
        <begin position="134"/>
        <end position="151"/>
    </location>
</feature>
<dbReference type="InterPro" id="IPR016897">
    <property type="entry name" value="SKP1"/>
</dbReference>
<organism evidence="6 7">
    <name type="scientific">Bursaphelenchus okinawaensis</name>
    <dbReference type="NCBI Taxonomy" id="465554"/>
    <lineage>
        <taxon>Eukaryota</taxon>
        <taxon>Metazoa</taxon>
        <taxon>Ecdysozoa</taxon>
        <taxon>Nematoda</taxon>
        <taxon>Chromadorea</taxon>
        <taxon>Rhabditida</taxon>
        <taxon>Tylenchina</taxon>
        <taxon>Tylenchomorpha</taxon>
        <taxon>Aphelenchoidea</taxon>
        <taxon>Aphelenchoididae</taxon>
        <taxon>Bursaphelenchus</taxon>
    </lineage>
</organism>
<sequence>MLGKEKVVLKSSDGIRFSVDCDSIRHSKLLYDMMACLRNVEHVSDTNDEEVPREDVVVQNEQNQEEIAPGEAIVAEMGDNEETGDKMEEEAVVEGKIEAEKACGDSKHANKDTMDKSDSSDDFAEPSTKRFRSNKAEEFNDDVAGKTKESDSSSDEDSPGTSIPIKNVKSDVLEKVLHWCEYHKEDEPLTDEELKNKDRNVHICAWDAEYLKMDDQLLLEVIKAANYLDIQELLDITCKHVANKLKDKSPEEIRAAFNIENDFSPEEEAKILKDNALFDD</sequence>
<dbReference type="GO" id="GO:0006511">
    <property type="term" value="P:ubiquitin-dependent protein catabolic process"/>
    <property type="evidence" value="ECO:0007669"/>
    <property type="project" value="InterPro"/>
</dbReference>
<dbReference type="Pfam" id="PF01466">
    <property type="entry name" value="Skp1"/>
    <property type="match status" value="1"/>
</dbReference>
<evidence type="ECO:0000256" key="3">
    <source>
        <dbReference type="SAM" id="MobiDB-lite"/>
    </source>
</evidence>
<reference evidence="6" key="1">
    <citation type="submission" date="2020-09" db="EMBL/GenBank/DDBJ databases">
        <authorList>
            <person name="Kikuchi T."/>
        </authorList>
    </citation>
    <scope>NUCLEOTIDE SEQUENCE</scope>
    <source>
        <strain evidence="6">SH1</strain>
    </source>
</reference>
<dbReference type="FunFam" id="3.30.710.10:FF:000124">
    <property type="entry name" value="Protein CBG09126"/>
    <property type="match status" value="1"/>
</dbReference>
<proteinExistence type="inferred from homology"/>
<dbReference type="EMBL" id="CAJFDH010000004">
    <property type="protein sequence ID" value="CAD5221828.1"/>
    <property type="molecule type" value="Genomic_DNA"/>
</dbReference>
<feature type="region of interest" description="Disordered" evidence="3">
    <location>
        <begin position="99"/>
        <end position="166"/>
    </location>
</feature>
<dbReference type="Gene3D" id="3.30.710.10">
    <property type="entry name" value="Potassium Channel Kv1.1, Chain A"/>
    <property type="match status" value="1"/>
</dbReference>
<dbReference type="InterPro" id="IPR016073">
    <property type="entry name" value="Skp1_comp_POZ"/>
</dbReference>
<dbReference type="EMBL" id="CAJFCW020000004">
    <property type="protein sequence ID" value="CAG9115527.1"/>
    <property type="molecule type" value="Genomic_DNA"/>
</dbReference>
<dbReference type="InterPro" id="IPR011333">
    <property type="entry name" value="SKP1/BTB/POZ_sf"/>
</dbReference>
<dbReference type="SMART" id="SM00512">
    <property type="entry name" value="Skp1"/>
    <property type="match status" value="1"/>
</dbReference>
<dbReference type="InterPro" id="IPR016072">
    <property type="entry name" value="Skp1_comp_dimer"/>
</dbReference>
<dbReference type="InterPro" id="IPR036296">
    <property type="entry name" value="SKP1-like_dim_sf"/>
</dbReference>
<accession>A0A811L0Y6</accession>
<dbReference type="AlphaFoldDB" id="A0A811L0Y6"/>
<evidence type="ECO:0000259" key="5">
    <source>
        <dbReference type="Pfam" id="PF03931"/>
    </source>
</evidence>
<dbReference type="InterPro" id="IPR001232">
    <property type="entry name" value="SKP1-like"/>
</dbReference>
<gene>
    <name evidence="6" type="ORF">BOKJ2_LOCUS9640</name>
</gene>
<dbReference type="Pfam" id="PF03931">
    <property type="entry name" value="Skp1_POZ"/>
    <property type="match status" value="1"/>
</dbReference>
<name>A0A811L0Y6_9BILA</name>
<keyword evidence="2" id="KW-0833">Ubl conjugation pathway</keyword>
<keyword evidence="7" id="KW-1185">Reference proteome</keyword>
<dbReference type="PANTHER" id="PTHR11165">
    <property type="entry name" value="SKP1"/>
    <property type="match status" value="1"/>
</dbReference>
<evidence type="ECO:0000313" key="7">
    <source>
        <dbReference type="Proteomes" id="UP000614601"/>
    </source>
</evidence>
<feature type="domain" description="SKP1 component POZ" evidence="5">
    <location>
        <begin position="161"/>
        <end position="184"/>
    </location>
</feature>
<feature type="compositionally biased region" description="Basic and acidic residues" evidence="3">
    <location>
        <begin position="99"/>
        <end position="119"/>
    </location>
</feature>
<dbReference type="Proteomes" id="UP000614601">
    <property type="component" value="Unassembled WGS sequence"/>
</dbReference>
<feature type="domain" description="SKP1 component dimerisation" evidence="4">
    <location>
        <begin position="231"/>
        <end position="276"/>
    </location>
</feature>
<evidence type="ECO:0000256" key="2">
    <source>
        <dbReference type="ARBA" id="ARBA00022786"/>
    </source>
</evidence>
<protein>
    <recommendedName>
        <fullName evidence="8">Skp1-related protein</fullName>
    </recommendedName>
</protein>
<comment type="caution">
    <text evidence="6">The sequence shown here is derived from an EMBL/GenBank/DDBJ whole genome shotgun (WGS) entry which is preliminary data.</text>
</comment>